<dbReference type="SMART" id="SM00490">
    <property type="entry name" value="HELICc"/>
    <property type="match status" value="1"/>
</dbReference>
<dbReference type="PROSITE" id="PS51194">
    <property type="entry name" value="HELICASE_CTER"/>
    <property type="match status" value="1"/>
</dbReference>
<dbReference type="EC" id="5.6.2.4" evidence="3"/>
<dbReference type="AlphaFoldDB" id="A0A7D9DFW2"/>
<comment type="similarity">
    <text evidence="1">Belongs to the helicase family. RecQ subfamily.</text>
</comment>
<dbReference type="PANTHER" id="PTHR13710">
    <property type="entry name" value="DNA HELICASE RECQ FAMILY MEMBER"/>
    <property type="match status" value="1"/>
</dbReference>
<keyword evidence="6" id="KW-1185">Reference proteome</keyword>
<protein>
    <recommendedName>
        <fullName evidence="3">DNA 3'-5' helicase</fullName>
        <ecNumber evidence="3">5.6.2.4</ecNumber>
    </recommendedName>
</protein>
<dbReference type="InterPro" id="IPR001650">
    <property type="entry name" value="Helicase_C-like"/>
</dbReference>
<name>A0A7D9DFW2_PARCT</name>
<keyword evidence="5" id="KW-0547">Nucleotide-binding</keyword>
<feature type="domain" description="Helicase C-terminal" evidence="4">
    <location>
        <begin position="155"/>
        <end position="329"/>
    </location>
</feature>
<dbReference type="Pfam" id="PF00271">
    <property type="entry name" value="Helicase_C"/>
    <property type="match status" value="1"/>
</dbReference>
<evidence type="ECO:0000313" key="6">
    <source>
        <dbReference type="Proteomes" id="UP001152795"/>
    </source>
</evidence>
<keyword evidence="5" id="KW-0347">Helicase</keyword>
<evidence type="ECO:0000256" key="1">
    <source>
        <dbReference type="ARBA" id="ARBA00005446"/>
    </source>
</evidence>
<dbReference type="GO" id="GO:0043138">
    <property type="term" value="F:3'-5' DNA helicase activity"/>
    <property type="evidence" value="ECO:0007669"/>
    <property type="project" value="UniProtKB-EC"/>
</dbReference>
<dbReference type="Gene3D" id="3.40.50.300">
    <property type="entry name" value="P-loop containing nucleotide triphosphate hydrolases"/>
    <property type="match status" value="2"/>
</dbReference>
<dbReference type="Proteomes" id="UP001152795">
    <property type="component" value="Unassembled WGS sequence"/>
</dbReference>
<dbReference type="GO" id="GO:0005737">
    <property type="term" value="C:cytoplasm"/>
    <property type="evidence" value="ECO:0007669"/>
    <property type="project" value="TreeGrafter"/>
</dbReference>
<evidence type="ECO:0000256" key="3">
    <source>
        <dbReference type="ARBA" id="ARBA00034808"/>
    </source>
</evidence>
<dbReference type="GO" id="GO:0005654">
    <property type="term" value="C:nucleoplasm"/>
    <property type="evidence" value="ECO:0007669"/>
    <property type="project" value="TreeGrafter"/>
</dbReference>
<dbReference type="GO" id="GO:0005694">
    <property type="term" value="C:chromosome"/>
    <property type="evidence" value="ECO:0007669"/>
    <property type="project" value="TreeGrafter"/>
</dbReference>
<comment type="caution">
    <text evidence="5">The sequence shown here is derived from an EMBL/GenBank/DDBJ whole genome shotgun (WGS) entry which is preliminary data.</text>
</comment>
<reference evidence="5" key="1">
    <citation type="submission" date="2020-04" db="EMBL/GenBank/DDBJ databases">
        <authorList>
            <person name="Alioto T."/>
            <person name="Alioto T."/>
            <person name="Gomez Garrido J."/>
        </authorList>
    </citation>
    <scope>NUCLEOTIDE SEQUENCE</scope>
    <source>
        <strain evidence="5">A484AB</strain>
    </source>
</reference>
<accession>A0A7D9DFW2</accession>
<dbReference type="GO" id="GO:0000723">
    <property type="term" value="P:telomere maintenance"/>
    <property type="evidence" value="ECO:0007669"/>
    <property type="project" value="TreeGrafter"/>
</dbReference>
<sequence>MGITACSLDDYIENNMEDILSGKYRIVYGSAENVTDPKFIQKLKISSSFSENLAAFVVDETHTIQSWGGISEKKRRGKRNYTAFRTAYGKLAMLRSFRKEGTPVAALTGTADERTLAVVEEKLALKNPFKIIISPNRQNIRFSVEKYKKEAIMTGLDWIVEAVKQHSAEMPRTIIFCNTMNDIGCVVNYLMLKLDKAAYAPQQPKVQGNCLVGIYHSNSWERNKKRVLDSLKITSGKIRVVVASSALSMGVKFPSIRYIINFGPARNILEQHQEIGRAGRDGLQSHVRIIYYGQQLSYCEEPVKDLVKTESCLRVAAYKVLNDRIQPLQQPHLCCKNCSALCDCQEEQCLCIPPEFERDTPCYLNCTKCQT</sequence>
<dbReference type="GO" id="GO:0000724">
    <property type="term" value="P:double-strand break repair via homologous recombination"/>
    <property type="evidence" value="ECO:0007669"/>
    <property type="project" value="TreeGrafter"/>
</dbReference>
<keyword evidence="5" id="KW-0378">Hydrolase</keyword>
<dbReference type="EMBL" id="CACRXK020000707">
    <property type="protein sequence ID" value="CAB3984198.1"/>
    <property type="molecule type" value="Genomic_DNA"/>
</dbReference>
<dbReference type="PANTHER" id="PTHR13710:SF157">
    <property type="entry name" value="DNA HELICASE"/>
    <property type="match status" value="1"/>
</dbReference>
<organism evidence="5 6">
    <name type="scientific">Paramuricea clavata</name>
    <name type="common">Red gorgonian</name>
    <name type="synonym">Violescent sea-whip</name>
    <dbReference type="NCBI Taxonomy" id="317549"/>
    <lineage>
        <taxon>Eukaryota</taxon>
        <taxon>Metazoa</taxon>
        <taxon>Cnidaria</taxon>
        <taxon>Anthozoa</taxon>
        <taxon>Octocorallia</taxon>
        <taxon>Malacalcyonacea</taxon>
        <taxon>Plexauridae</taxon>
        <taxon>Paramuricea</taxon>
    </lineage>
</organism>
<gene>
    <name evidence="5" type="ORF">PACLA_8A073691</name>
</gene>
<keyword evidence="5" id="KW-0067">ATP-binding</keyword>
<comment type="catalytic activity">
    <reaction evidence="2">
        <text>Couples ATP hydrolysis with the unwinding of duplex DNA by translocating in the 3'-5' direction.</text>
        <dbReference type="EC" id="5.6.2.4"/>
    </reaction>
</comment>
<dbReference type="SUPFAM" id="SSF52540">
    <property type="entry name" value="P-loop containing nucleoside triphosphate hydrolases"/>
    <property type="match status" value="1"/>
</dbReference>
<evidence type="ECO:0000259" key="4">
    <source>
        <dbReference type="PROSITE" id="PS51194"/>
    </source>
</evidence>
<dbReference type="InterPro" id="IPR027417">
    <property type="entry name" value="P-loop_NTPase"/>
</dbReference>
<evidence type="ECO:0000256" key="2">
    <source>
        <dbReference type="ARBA" id="ARBA00034617"/>
    </source>
</evidence>
<proteinExistence type="inferred from homology"/>
<dbReference type="GO" id="GO:0009378">
    <property type="term" value="F:four-way junction helicase activity"/>
    <property type="evidence" value="ECO:0007669"/>
    <property type="project" value="TreeGrafter"/>
</dbReference>
<evidence type="ECO:0000313" key="5">
    <source>
        <dbReference type="EMBL" id="CAB3984198.1"/>
    </source>
</evidence>
<dbReference type="OrthoDB" id="6144333at2759"/>